<feature type="region of interest" description="Disordered" evidence="1">
    <location>
        <begin position="32"/>
        <end position="253"/>
    </location>
</feature>
<reference evidence="3" key="1">
    <citation type="submission" date="2016-10" db="EMBL/GenBank/DDBJ databases">
        <authorList>
            <person name="Varghese N."/>
            <person name="Submissions S."/>
        </authorList>
    </citation>
    <scope>NUCLEOTIDE SEQUENCE [LARGE SCALE GENOMIC DNA]</scope>
    <source>
        <strain evidence="3">CGMCC 1.10789</strain>
    </source>
</reference>
<keyword evidence="3" id="KW-1185">Reference proteome</keyword>
<protein>
    <recommendedName>
        <fullName evidence="4">Divergent polysaccharide deacetylase</fullName>
    </recommendedName>
</protein>
<dbReference type="RefSeq" id="WP_143004459.1">
    <property type="nucleotide sequence ID" value="NZ_FNFV01000002.1"/>
</dbReference>
<feature type="compositionally biased region" description="Low complexity" evidence="1">
    <location>
        <begin position="222"/>
        <end position="250"/>
    </location>
</feature>
<dbReference type="EMBL" id="FNFV01000002">
    <property type="protein sequence ID" value="SDK33716.1"/>
    <property type="molecule type" value="Genomic_DNA"/>
</dbReference>
<name>A0A1G9B2A1_9RHOB</name>
<accession>A0A1G9B2A1</accession>
<dbReference type="AlphaFoldDB" id="A0A1G9B2A1"/>
<evidence type="ECO:0008006" key="4">
    <source>
        <dbReference type="Google" id="ProtNLM"/>
    </source>
</evidence>
<proteinExistence type="predicted"/>
<feature type="compositionally biased region" description="Basic and acidic residues" evidence="1">
    <location>
        <begin position="204"/>
        <end position="216"/>
    </location>
</feature>
<feature type="compositionally biased region" description="Low complexity" evidence="1">
    <location>
        <begin position="169"/>
        <end position="191"/>
    </location>
</feature>
<dbReference type="Pfam" id="PF04748">
    <property type="entry name" value="Polysacc_deac_2"/>
    <property type="match status" value="1"/>
</dbReference>
<dbReference type="GO" id="GO:0005975">
    <property type="term" value="P:carbohydrate metabolic process"/>
    <property type="evidence" value="ECO:0007669"/>
    <property type="project" value="InterPro"/>
</dbReference>
<evidence type="ECO:0000313" key="3">
    <source>
        <dbReference type="Proteomes" id="UP000199328"/>
    </source>
</evidence>
<feature type="compositionally biased region" description="Pro residues" evidence="1">
    <location>
        <begin position="192"/>
        <end position="201"/>
    </location>
</feature>
<dbReference type="OrthoDB" id="7658418at2"/>
<evidence type="ECO:0000313" key="2">
    <source>
        <dbReference type="EMBL" id="SDK33716.1"/>
    </source>
</evidence>
<dbReference type="Gene3D" id="3.20.20.370">
    <property type="entry name" value="Glycoside hydrolase/deacetylase"/>
    <property type="match status" value="1"/>
</dbReference>
<dbReference type="CDD" id="cd10936">
    <property type="entry name" value="CE4_DAC2"/>
    <property type="match status" value="1"/>
</dbReference>
<feature type="compositionally biased region" description="Low complexity" evidence="1">
    <location>
        <begin position="111"/>
        <end position="124"/>
    </location>
</feature>
<gene>
    <name evidence="2" type="ORF">SAMN05216257_102376</name>
</gene>
<feature type="compositionally biased region" description="Pro residues" evidence="1">
    <location>
        <begin position="101"/>
        <end position="110"/>
    </location>
</feature>
<organism evidence="2 3">
    <name type="scientific">Meinhardsimonia xiamenensis</name>
    <dbReference type="NCBI Taxonomy" id="990712"/>
    <lineage>
        <taxon>Bacteria</taxon>
        <taxon>Pseudomonadati</taxon>
        <taxon>Pseudomonadota</taxon>
        <taxon>Alphaproteobacteria</taxon>
        <taxon>Rhodobacterales</taxon>
        <taxon>Paracoccaceae</taxon>
        <taxon>Meinhardsimonia</taxon>
    </lineage>
</organism>
<dbReference type="InterPro" id="IPR011330">
    <property type="entry name" value="Glyco_hydro/deAcase_b/a-brl"/>
</dbReference>
<dbReference type="STRING" id="990712.SAMN05216257_102376"/>
<dbReference type="InterPro" id="IPR006837">
    <property type="entry name" value="Divergent_DAC"/>
</dbReference>
<dbReference type="Proteomes" id="UP000199328">
    <property type="component" value="Unassembled WGS sequence"/>
</dbReference>
<feature type="compositionally biased region" description="Pro residues" evidence="1">
    <location>
        <begin position="60"/>
        <end position="69"/>
    </location>
</feature>
<dbReference type="SUPFAM" id="SSF88713">
    <property type="entry name" value="Glycoside hydrolase/deacetylase"/>
    <property type="match status" value="1"/>
</dbReference>
<feature type="region of interest" description="Disordered" evidence="1">
    <location>
        <begin position="272"/>
        <end position="293"/>
    </location>
</feature>
<evidence type="ECO:0000256" key="1">
    <source>
        <dbReference type="SAM" id="MobiDB-lite"/>
    </source>
</evidence>
<sequence length="519" mass="52532">MGRGFLSGLIWGTLVSLAVLATVSWLAQQMARPPAPDAEAGKAPPGSEFARPPAETDPAVPAPEAPPEVPQAARPAPPEETDETLAPPRADTAPAVAPQPEAEPPAPVAPPEAAAAEDPPELAARGLEDTPGGVAPQIAPPETDVPPVSLPAAPSRPETATASAPTMVPGSGEEAGATSGAEPGEGQAPVPTAAPAPPPAAPAELERGDAAPRDSAGEAMPERPQAAGEPAAPRPPAAAEATPTAPAGEAQGDRVEVADEIGPIRLPVPEAELGVPRLPGRADAPAAEDEAQPARPALEAHAAPFEWDGVTPLMSVVLIDREGAFNPAQIASLPFPVSVALDPTSEGAAAAMAAYRAAGVEVLVLAPLPEEASPADVEVAFEGFFTALPETVAVLDSEDAALQASRPRAVQVVDILARDGRGLVTWERGLNTALQVARQKDLPAATVFRAFDDGKRDVAAMKRFLDQAAFRARQEGAVIVVGHARPETLTALVEWALGNRAASLALAPVSAVLRAGAGG</sequence>